<dbReference type="Gene3D" id="1.20.1280.120">
    <property type="match status" value="1"/>
</dbReference>
<feature type="domain" description="Catalase core" evidence="1">
    <location>
        <begin position="1"/>
        <end position="322"/>
    </location>
</feature>
<dbReference type="GO" id="GO:0020037">
    <property type="term" value="F:heme binding"/>
    <property type="evidence" value="ECO:0007669"/>
    <property type="project" value="InterPro"/>
</dbReference>
<dbReference type="GO" id="GO:0005777">
    <property type="term" value="C:peroxisome"/>
    <property type="evidence" value="ECO:0007669"/>
    <property type="project" value="TreeGrafter"/>
</dbReference>
<dbReference type="PROSITE" id="PS51402">
    <property type="entry name" value="CATALASE_3"/>
    <property type="match status" value="1"/>
</dbReference>
<dbReference type="PRINTS" id="PR00067">
    <property type="entry name" value="CATALASE"/>
</dbReference>
<organism evidence="2 3">
    <name type="scientific">Capronia epimyces CBS 606.96</name>
    <dbReference type="NCBI Taxonomy" id="1182542"/>
    <lineage>
        <taxon>Eukaryota</taxon>
        <taxon>Fungi</taxon>
        <taxon>Dikarya</taxon>
        <taxon>Ascomycota</taxon>
        <taxon>Pezizomycotina</taxon>
        <taxon>Eurotiomycetes</taxon>
        <taxon>Chaetothyriomycetidae</taxon>
        <taxon>Chaetothyriales</taxon>
        <taxon>Herpotrichiellaceae</taxon>
        <taxon>Capronia</taxon>
    </lineage>
</organism>
<protein>
    <submittedName>
        <fullName evidence="2">Catalase</fullName>
    </submittedName>
</protein>
<dbReference type="GO" id="GO:0042542">
    <property type="term" value="P:response to hydrogen peroxide"/>
    <property type="evidence" value="ECO:0007669"/>
    <property type="project" value="TreeGrafter"/>
</dbReference>
<dbReference type="Proteomes" id="UP000019478">
    <property type="component" value="Unassembled WGS sequence"/>
</dbReference>
<dbReference type="InterPro" id="IPR011614">
    <property type="entry name" value="Catalase_core"/>
</dbReference>
<dbReference type="InterPro" id="IPR024168">
    <property type="entry name" value="Catalase_SrpA-type_pred"/>
</dbReference>
<proteinExistence type="predicted"/>
<evidence type="ECO:0000313" key="2">
    <source>
        <dbReference type="EMBL" id="EXJ92279.1"/>
    </source>
</evidence>
<dbReference type="GO" id="GO:0042744">
    <property type="term" value="P:hydrogen peroxide catabolic process"/>
    <property type="evidence" value="ECO:0007669"/>
    <property type="project" value="TreeGrafter"/>
</dbReference>
<dbReference type="InterPro" id="IPR018028">
    <property type="entry name" value="Catalase"/>
</dbReference>
<accession>W9ZCM2</accession>
<dbReference type="SMART" id="SM01060">
    <property type="entry name" value="Catalase"/>
    <property type="match status" value="1"/>
</dbReference>
<dbReference type="AlphaFoldDB" id="W9ZCM2"/>
<comment type="caution">
    <text evidence="2">The sequence shown here is derived from an EMBL/GenBank/DDBJ whole genome shotgun (WGS) entry which is preliminary data.</text>
</comment>
<sequence>MPLSSNEQTNTTAEALVSTLKGAFHTPPGFRPAHARGILLSGNFTPSSAAKSLSSAHHFNAPSTPVLVRFSNSTGLPQIPDNAADANPRGMATRFVLPDDSDGRRQHTDIVAHSTPFFPVRTGEQFLEMLQAIGASSGPDTPQPSPIQTFLAQNPSAAAFVAAPKPAPASFATEKFFGVNAIKLVAGDGGATFVRYRITPDAGEAHLSDDEAQAKDPAFLHNDIQTRIIDGPVSFTLSAQIADDADPTDDATVRWPEDRQIVPLGSIVLDAVVDDNDEKQRTTIFDPVPRVPGLEPSADPLLDMRASIYLISGRQRRAAGPHH</sequence>
<dbReference type="PANTHER" id="PTHR11465:SF62">
    <property type="entry name" value="CATALASE T"/>
    <property type="match status" value="1"/>
</dbReference>
<gene>
    <name evidence="2" type="ORF">A1O3_00829</name>
</gene>
<dbReference type="eggNOG" id="KOG0047">
    <property type="taxonomic scope" value="Eukaryota"/>
</dbReference>
<dbReference type="InterPro" id="IPR020835">
    <property type="entry name" value="Catalase_sf"/>
</dbReference>
<name>W9ZCM2_9EURO</name>
<dbReference type="RefSeq" id="XP_007729169.1">
    <property type="nucleotide sequence ID" value="XM_007730979.1"/>
</dbReference>
<dbReference type="PIRSF" id="PIRSF000296">
    <property type="entry name" value="SrpA"/>
    <property type="match status" value="1"/>
</dbReference>
<evidence type="ECO:0000259" key="1">
    <source>
        <dbReference type="SMART" id="SM01060"/>
    </source>
</evidence>
<dbReference type="CDD" id="cd08153">
    <property type="entry name" value="srpA_like"/>
    <property type="match status" value="1"/>
</dbReference>
<dbReference type="OrthoDB" id="6880011at2759"/>
<dbReference type="GO" id="GO:0004096">
    <property type="term" value="F:catalase activity"/>
    <property type="evidence" value="ECO:0007669"/>
    <property type="project" value="InterPro"/>
</dbReference>
<keyword evidence="3" id="KW-1185">Reference proteome</keyword>
<dbReference type="STRING" id="1182542.W9ZCM2"/>
<dbReference type="PANTHER" id="PTHR11465">
    <property type="entry name" value="CATALASE"/>
    <property type="match status" value="1"/>
</dbReference>
<dbReference type="Gene3D" id="2.40.180.10">
    <property type="entry name" value="Catalase core domain"/>
    <property type="match status" value="1"/>
</dbReference>
<dbReference type="Pfam" id="PF00199">
    <property type="entry name" value="Catalase"/>
    <property type="match status" value="1"/>
</dbReference>
<dbReference type="SUPFAM" id="SSF56634">
    <property type="entry name" value="Heme-dependent catalase-like"/>
    <property type="match status" value="1"/>
</dbReference>
<reference evidence="2 3" key="1">
    <citation type="submission" date="2013-03" db="EMBL/GenBank/DDBJ databases">
        <title>The Genome Sequence of Capronia epimyces CBS 606.96.</title>
        <authorList>
            <consortium name="The Broad Institute Genomics Platform"/>
            <person name="Cuomo C."/>
            <person name="de Hoog S."/>
            <person name="Gorbushina A."/>
            <person name="Walker B."/>
            <person name="Young S.K."/>
            <person name="Zeng Q."/>
            <person name="Gargeya S."/>
            <person name="Fitzgerald M."/>
            <person name="Haas B."/>
            <person name="Abouelleil A."/>
            <person name="Allen A.W."/>
            <person name="Alvarado L."/>
            <person name="Arachchi H.M."/>
            <person name="Berlin A.M."/>
            <person name="Chapman S.B."/>
            <person name="Gainer-Dewar J."/>
            <person name="Goldberg J."/>
            <person name="Griggs A."/>
            <person name="Gujja S."/>
            <person name="Hansen M."/>
            <person name="Howarth C."/>
            <person name="Imamovic A."/>
            <person name="Ireland A."/>
            <person name="Larimer J."/>
            <person name="McCowan C."/>
            <person name="Murphy C."/>
            <person name="Pearson M."/>
            <person name="Poon T.W."/>
            <person name="Priest M."/>
            <person name="Roberts A."/>
            <person name="Saif S."/>
            <person name="Shea T."/>
            <person name="Sisk P."/>
            <person name="Sykes S."/>
            <person name="Wortman J."/>
            <person name="Nusbaum C."/>
            <person name="Birren B."/>
        </authorList>
    </citation>
    <scope>NUCLEOTIDE SEQUENCE [LARGE SCALE GENOMIC DNA]</scope>
    <source>
        <strain evidence="2 3">CBS 606.96</strain>
    </source>
</reference>
<evidence type="ECO:0000313" key="3">
    <source>
        <dbReference type="Proteomes" id="UP000019478"/>
    </source>
</evidence>
<dbReference type="EMBL" id="AMGY01000001">
    <property type="protein sequence ID" value="EXJ92279.1"/>
    <property type="molecule type" value="Genomic_DNA"/>
</dbReference>
<dbReference type="GO" id="GO:0005739">
    <property type="term" value="C:mitochondrion"/>
    <property type="evidence" value="ECO:0007669"/>
    <property type="project" value="TreeGrafter"/>
</dbReference>
<dbReference type="GeneID" id="19164969"/>
<dbReference type="HOGENOM" id="CLU_045961_0_0_1"/>